<feature type="region of interest" description="Disordered" evidence="1">
    <location>
        <begin position="84"/>
        <end position="118"/>
    </location>
</feature>
<sequence>MITKRKMGDTLTINKKKRKYAEDEVHTSSVTTSAVLLKDTFNYHKNYTRQKLGVPVTPSPPSVTFVTNPDNEEAYTDPEEVIANQDNEEAYTDPKETKTFNNEHIDSASERSSEELEDENNEELKFDLLDISLSFQHEATIKWKVGNINITDRFREYQKDVLKKAAREGLCYENTYEILALSSIIVICWPCPYHIFTNQEWAEIIKTNPYTIENPSLPQEISASLHEESCENFISEEVFMNGGKTTLSKKVATSFNDLYVL</sequence>
<name>A0A397S5N2_9GLOM</name>
<proteinExistence type="predicted"/>
<dbReference type="EMBL" id="QKYT01000816">
    <property type="protein sequence ID" value="RIA81308.1"/>
    <property type="molecule type" value="Genomic_DNA"/>
</dbReference>
<dbReference type="OrthoDB" id="2445463at2759"/>
<evidence type="ECO:0000256" key="1">
    <source>
        <dbReference type="SAM" id="MobiDB-lite"/>
    </source>
</evidence>
<protein>
    <submittedName>
        <fullName evidence="2">Uncharacterized protein</fullName>
    </submittedName>
</protein>
<evidence type="ECO:0000313" key="3">
    <source>
        <dbReference type="Proteomes" id="UP000265703"/>
    </source>
</evidence>
<comment type="caution">
    <text evidence="2">The sequence shown here is derived from an EMBL/GenBank/DDBJ whole genome shotgun (WGS) entry which is preliminary data.</text>
</comment>
<dbReference type="Proteomes" id="UP000265703">
    <property type="component" value="Unassembled WGS sequence"/>
</dbReference>
<feature type="compositionally biased region" description="Basic and acidic residues" evidence="1">
    <location>
        <begin position="92"/>
        <end position="114"/>
    </location>
</feature>
<organism evidence="2 3">
    <name type="scientific">Glomus cerebriforme</name>
    <dbReference type="NCBI Taxonomy" id="658196"/>
    <lineage>
        <taxon>Eukaryota</taxon>
        <taxon>Fungi</taxon>
        <taxon>Fungi incertae sedis</taxon>
        <taxon>Mucoromycota</taxon>
        <taxon>Glomeromycotina</taxon>
        <taxon>Glomeromycetes</taxon>
        <taxon>Glomerales</taxon>
        <taxon>Glomeraceae</taxon>
        <taxon>Glomus</taxon>
    </lineage>
</organism>
<accession>A0A397S5N2</accession>
<keyword evidence="3" id="KW-1185">Reference proteome</keyword>
<dbReference type="AlphaFoldDB" id="A0A397S5N2"/>
<reference evidence="2 3" key="1">
    <citation type="submission" date="2018-06" db="EMBL/GenBank/DDBJ databases">
        <title>Comparative genomics reveals the genomic features of Rhizophagus irregularis, R. cerebriforme, R. diaphanum and Gigaspora rosea, and their symbiotic lifestyle signature.</title>
        <authorList>
            <person name="Morin E."/>
            <person name="San Clemente H."/>
            <person name="Chen E.C.H."/>
            <person name="De La Providencia I."/>
            <person name="Hainaut M."/>
            <person name="Kuo A."/>
            <person name="Kohler A."/>
            <person name="Murat C."/>
            <person name="Tang N."/>
            <person name="Roy S."/>
            <person name="Loubradou J."/>
            <person name="Henrissat B."/>
            <person name="Grigoriev I.V."/>
            <person name="Corradi N."/>
            <person name="Roux C."/>
            <person name="Martin F.M."/>
        </authorList>
    </citation>
    <scope>NUCLEOTIDE SEQUENCE [LARGE SCALE GENOMIC DNA]</scope>
    <source>
        <strain evidence="2 3">DAOM 227022</strain>
    </source>
</reference>
<evidence type="ECO:0000313" key="2">
    <source>
        <dbReference type="EMBL" id="RIA81308.1"/>
    </source>
</evidence>
<gene>
    <name evidence="2" type="ORF">C1645_565401</name>
</gene>